<organism evidence="2 3">
    <name type="scientific">Podospora fimiseda</name>
    <dbReference type="NCBI Taxonomy" id="252190"/>
    <lineage>
        <taxon>Eukaryota</taxon>
        <taxon>Fungi</taxon>
        <taxon>Dikarya</taxon>
        <taxon>Ascomycota</taxon>
        <taxon>Pezizomycotina</taxon>
        <taxon>Sordariomycetes</taxon>
        <taxon>Sordariomycetidae</taxon>
        <taxon>Sordariales</taxon>
        <taxon>Podosporaceae</taxon>
        <taxon>Podospora</taxon>
    </lineage>
</organism>
<keyword evidence="3" id="KW-1185">Reference proteome</keyword>
<dbReference type="EMBL" id="MU865289">
    <property type="protein sequence ID" value="KAK4232168.1"/>
    <property type="molecule type" value="Genomic_DNA"/>
</dbReference>
<name>A0AAN7BYU8_9PEZI</name>
<gene>
    <name evidence="2" type="ORF">QBC38DRAFT_450651</name>
</gene>
<reference evidence="2" key="2">
    <citation type="submission" date="2023-05" db="EMBL/GenBank/DDBJ databases">
        <authorList>
            <consortium name="Lawrence Berkeley National Laboratory"/>
            <person name="Steindorff A."/>
            <person name="Hensen N."/>
            <person name="Bonometti L."/>
            <person name="Westerberg I."/>
            <person name="Brannstrom I.O."/>
            <person name="Guillou S."/>
            <person name="Cros-Aarteil S."/>
            <person name="Calhoun S."/>
            <person name="Haridas S."/>
            <person name="Kuo A."/>
            <person name="Mondo S."/>
            <person name="Pangilinan J."/>
            <person name="Riley R."/>
            <person name="Labutti K."/>
            <person name="Andreopoulos B."/>
            <person name="Lipzen A."/>
            <person name="Chen C."/>
            <person name="Yanf M."/>
            <person name="Daum C."/>
            <person name="Ng V."/>
            <person name="Clum A."/>
            <person name="Ohm R."/>
            <person name="Martin F."/>
            <person name="Silar P."/>
            <person name="Natvig D."/>
            <person name="Lalanne C."/>
            <person name="Gautier V."/>
            <person name="Ament-Velasquez S.L."/>
            <person name="Kruys A."/>
            <person name="Hutchinson M.I."/>
            <person name="Powell A.J."/>
            <person name="Barry K."/>
            <person name="Miller A.N."/>
            <person name="Grigoriev I.V."/>
            <person name="Debuchy R."/>
            <person name="Gladieux P."/>
            <person name="Thoren M.H."/>
            <person name="Johannesson H."/>
        </authorList>
    </citation>
    <scope>NUCLEOTIDE SEQUENCE</scope>
    <source>
        <strain evidence="2">CBS 990.96</strain>
    </source>
</reference>
<proteinExistence type="predicted"/>
<evidence type="ECO:0000256" key="1">
    <source>
        <dbReference type="SAM" id="SignalP"/>
    </source>
</evidence>
<feature type="signal peptide" evidence="1">
    <location>
        <begin position="1"/>
        <end position="18"/>
    </location>
</feature>
<evidence type="ECO:0000313" key="3">
    <source>
        <dbReference type="Proteomes" id="UP001301958"/>
    </source>
</evidence>
<reference evidence="2" key="1">
    <citation type="journal article" date="2023" name="Mol. Phylogenet. Evol.">
        <title>Genome-scale phylogeny and comparative genomics of the fungal order Sordariales.</title>
        <authorList>
            <person name="Hensen N."/>
            <person name="Bonometti L."/>
            <person name="Westerberg I."/>
            <person name="Brannstrom I.O."/>
            <person name="Guillou S."/>
            <person name="Cros-Aarteil S."/>
            <person name="Calhoun S."/>
            <person name="Haridas S."/>
            <person name="Kuo A."/>
            <person name="Mondo S."/>
            <person name="Pangilinan J."/>
            <person name="Riley R."/>
            <person name="LaButti K."/>
            <person name="Andreopoulos B."/>
            <person name="Lipzen A."/>
            <person name="Chen C."/>
            <person name="Yan M."/>
            <person name="Daum C."/>
            <person name="Ng V."/>
            <person name="Clum A."/>
            <person name="Steindorff A."/>
            <person name="Ohm R.A."/>
            <person name="Martin F."/>
            <person name="Silar P."/>
            <person name="Natvig D.O."/>
            <person name="Lalanne C."/>
            <person name="Gautier V."/>
            <person name="Ament-Velasquez S.L."/>
            <person name="Kruys A."/>
            <person name="Hutchinson M.I."/>
            <person name="Powell A.J."/>
            <person name="Barry K."/>
            <person name="Miller A.N."/>
            <person name="Grigoriev I.V."/>
            <person name="Debuchy R."/>
            <person name="Gladieux P."/>
            <person name="Hiltunen Thoren M."/>
            <person name="Johannesson H."/>
        </authorList>
    </citation>
    <scope>NUCLEOTIDE SEQUENCE</scope>
    <source>
        <strain evidence="2">CBS 990.96</strain>
    </source>
</reference>
<accession>A0AAN7BYU8</accession>
<sequence>MLVTLTTILSLTATLAAASPTGLSARADDTVEVTFCADPRNTATCYTSNPQLLKCYDIKKNANIMTIHDVDVQCLYSSDPCHDGDGDNIPGCGVRFRNCKRFVTSSELGPDARSFKCSKKHA</sequence>
<comment type="caution">
    <text evidence="2">The sequence shown here is derived from an EMBL/GenBank/DDBJ whole genome shotgun (WGS) entry which is preliminary data.</text>
</comment>
<evidence type="ECO:0000313" key="2">
    <source>
        <dbReference type="EMBL" id="KAK4232168.1"/>
    </source>
</evidence>
<dbReference type="AlphaFoldDB" id="A0AAN7BYU8"/>
<feature type="chain" id="PRO_5042920175" evidence="1">
    <location>
        <begin position="19"/>
        <end position="122"/>
    </location>
</feature>
<protein>
    <submittedName>
        <fullName evidence="2">Uncharacterized protein</fullName>
    </submittedName>
</protein>
<keyword evidence="1" id="KW-0732">Signal</keyword>
<dbReference type="Proteomes" id="UP001301958">
    <property type="component" value="Unassembled WGS sequence"/>
</dbReference>